<dbReference type="EMBL" id="CAUJNA010003478">
    <property type="protein sequence ID" value="CAJ1403029.1"/>
    <property type="molecule type" value="Genomic_DNA"/>
</dbReference>
<feature type="region of interest" description="Disordered" evidence="1">
    <location>
        <begin position="913"/>
        <end position="935"/>
    </location>
</feature>
<gene>
    <name evidence="2" type="ORF">EVOR1521_LOCUS25782</name>
</gene>
<accession>A0AA36JDD9</accession>
<reference evidence="2" key="1">
    <citation type="submission" date="2023-08" db="EMBL/GenBank/DDBJ databases">
        <authorList>
            <person name="Chen Y."/>
            <person name="Shah S."/>
            <person name="Dougan E. K."/>
            <person name="Thang M."/>
            <person name="Chan C."/>
        </authorList>
    </citation>
    <scope>NUCLEOTIDE SEQUENCE</scope>
</reference>
<evidence type="ECO:0000313" key="3">
    <source>
        <dbReference type="Proteomes" id="UP001178507"/>
    </source>
</evidence>
<proteinExistence type="predicted"/>
<comment type="caution">
    <text evidence="2">The sequence shown here is derived from an EMBL/GenBank/DDBJ whole genome shotgun (WGS) entry which is preliminary data.</text>
</comment>
<evidence type="ECO:0000313" key="2">
    <source>
        <dbReference type="EMBL" id="CAJ1403029.1"/>
    </source>
</evidence>
<dbReference type="Proteomes" id="UP001178507">
    <property type="component" value="Unassembled WGS sequence"/>
</dbReference>
<name>A0AA36JDD9_9DINO</name>
<evidence type="ECO:0000256" key="1">
    <source>
        <dbReference type="SAM" id="MobiDB-lite"/>
    </source>
</evidence>
<sequence length="1938" mass="208111">MQSLALDYYALDALDALAGAGSPSPVEDLPVARVDWLWDAPPLAAALMHVRCPMELEADLPDLALHLGQRSDNEAPEATKTRHSFARPTIKESWQLQAADQLLGPDVMEQLHLHSLAWLSENAVRIQESLSLQERLQMKEMDEQCAWMNDMAAANGSQADDCKLPPEELLPGFATQNQRTVGKMQVDAGFAGHAANTQMTAPAAACDSKRDKGALPPDGRMPGFAMGKQIAAIAANGTRQDDGQLEADERFAGHATSAQMTPAAACDSKQEDGRLPPDGLGFAMGKQMPAVAAHGTRQVDAQRQADAGIAGHATSAQMTAPAAADSKRDKGALPPDELMPGFAMGKQMAAFAAHRTRQDDVQLEADARFAGQMTAAAAACDSKRDKSALPPDGLVPRVAMGKQMAAFAANGTRQDDGQLEADERFAGHATSAQMTAPAAACDSKRDKGALPPDGLMPGFAMGKQMAAFAAHRTRQDDGQLEADARFAGQMTAAAAACDSKRDKSALPPDGLVPGVAMGKQMAAFAAHEKRREADARFAGHATSARMTDAVAACDSKRDKGALPPDGLMPGFARGKQTAAFAANGTRQDDGQLEAHERFAGHATSAQLTAPAAACDSKRDEGALPPDGLMPGFAMGKQMAAFAAHRTRQDDGQLEADARFAGQMTAAAAACDSKRDKSALPPDGLVPGVAMGKQMAAFAAHEKRRDDGQLEADARFAGHATSARVTDAVAACDSKRDKGALPPDGLMPGFAMGKQMAAFAAHRTRQDDGQLEADERFAGHATSAQMTAPAAACDSMRDEGALPPVGLMPGFAMGKQMAAFAAHRTRQDDGQLEADERFAGHATSAQMTAPAAACDSMRDEGALPPVGLMPGFAMGKQMAAFAAHRTRQDDGQLEADARFASHATRAEMTSPAAACDLNQDDPAPTLPPNTSPHQLHKLTGKVASQTEGLPEEEKEDISMLLSHRGDAPAQHSKENLSRVPEKMLSDVWQEGEGKVATLDMQKLGVDSLASIWSLEGLPRMPATSLSGPADPNAASVEGHLRFQCPPAIAKACLASCWRFGKEEVADLSVPDVAGAQLPGAADVFEDGLRFEAPLRADEGRDVLQLPAEPGPCLQWRHSWEEHCIQRPSWQPRRETWDATCRSVFQDQGLAAHFRLLCVPQEPPAAAAAAFADDSNRRAREEIFRYARSPQEAKLSQQLDTSASLAWLAYRDKLPMLEPPLAGVQEELPDMTELQRLLNMHEEREEKAGERGLDCDLYRLLYNLRVLVLLRQELKASGLLQALHCALALVAPCQAPMKLLGQTPLVKSALLTCHEVLRSALAGAGSEATRSLLKVKDLCDFVKCPGCPNFLVTAPGLRGLEAPRVEALKALRKKAIDKGQRLVVVFASQRLLDAIAVIIGADTSGKVARRAEVVAVAALTAPTRCEQLLQSCATALVHESALEFQAEAAAPAQQSSEIVAAWEVRRLLKQSLVVAYQSLAMETAQMLVHFRLEPHAEEAALATDQGNRALEDVPAPSSVPGADPAMPEDRPTLMVGAHLLHAQDLLRELEAQGLRVLEREVLAASSPDLLLGPRSCCFLRSAHLLRGQEQDLCDRIQRSLLAFEEVLLLIVLESESAQDKRACEDLLGALRMQHSDRALRASSVHVRDLVQLLAKQIEATCAAGRGLGSDYKESEPEELPRLALRPGLNAALAERLLAERAERAEVEAPEVEAPVLAPVRTERTAHWAEGLGRAPGALVHQPAVRPGPSHRAEHLVQVRRPDPDSDQEVQTPQQKPAPAYRAEELLTPPDRIMAPTRMRSASAFHGQEPREEKQLQFPDWMEGEATPQLVAQLASHHSCPSQCEAQWPALLPQKRPFEDELSQALPNRPPDKAYNKHTWQISNENRHRSQFPAHPPGGLRGVQTLNRRTRTPGSLFGSICPGRDSGFESARWPANRGWMG</sequence>
<organism evidence="2 3">
    <name type="scientific">Effrenium voratum</name>
    <dbReference type="NCBI Taxonomy" id="2562239"/>
    <lineage>
        <taxon>Eukaryota</taxon>
        <taxon>Sar</taxon>
        <taxon>Alveolata</taxon>
        <taxon>Dinophyceae</taxon>
        <taxon>Suessiales</taxon>
        <taxon>Symbiodiniaceae</taxon>
        <taxon>Effrenium</taxon>
    </lineage>
</organism>
<keyword evidence="3" id="KW-1185">Reference proteome</keyword>
<feature type="region of interest" description="Disordered" evidence="1">
    <location>
        <begin position="1758"/>
        <end position="1781"/>
    </location>
</feature>
<protein>
    <submittedName>
        <fullName evidence="2">Uncharacterized protein</fullName>
    </submittedName>
</protein>